<comment type="caution">
    <text evidence="2">The sequence shown here is derived from an EMBL/GenBank/DDBJ whole genome shotgun (WGS) entry which is preliminary data.</text>
</comment>
<gene>
    <name evidence="2" type="ORF">C361_07005</name>
</gene>
<keyword evidence="1" id="KW-0812">Transmembrane</keyword>
<keyword evidence="1" id="KW-0472">Membrane</keyword>
<accession>A0A854Q4J3</accession>
<proteinExistence type="predicted"/>
<keyword evidence="1" id="KW-1133">Transmembrane helix</keyword>
<protein>
    <submittedName>
        <fullName evidence="2">Uncharacterized protein</fullName>
    </submittedName>
</protein>
<reference evidence="2 3" key="1">
    <citation type="submission" date="2017-06" db="EMBL/GenBank/DDBJ databases">
        <title>Global population genomics of the pathogenic fungus Cryptococcus neoformans var. grubii.</title>
        <authorList>
            <person name="Cuomo C."/>
            <person name="Litvintseva A."/>
            <person name="Chen Y."/>
            <person name="Young S."/>
            <person name="Zeng Q."/>
            <person name="Chapman S."/>
            <person name="Gujja S."/>
            <person name="Saif S."/>
            <person name="Birren B."/>
        </authorList>
    </citation>
    <scope>NUCLEOTIDE SEQUENCE [LARGE SCALE GENOMIC DNA]</scope>
    <source>
        <strain evidence="2 3">Tu259-1</strain>
    </source>
</reference>
<feature type="transmembrane region" description="Helical" evidence="1">
    <location>
        <begin position="36"/>
        <end position="54"/>
    </location>
</feature>
<evidence type="ECO:0000313" key="2">
    <source>
        <dbReference type="EMBL" id="OXG10308.1"/>
    </source>
</evidence>
<evidence type="ECO:0000313" key="3">
    <source>
        <dbReference type="Proteomes" id="UP000199727"/>
    </source>
</evidence>
<name>A0A854Q4J3_CRYNE</name>
<dbReference type="AlphaFoldDB" id="A0A854Q4J3"/>
<organism evidence="2 3">
    <name type="scientific">Cryptococcus neoformans Tu259-1</name>
    <dbReference type="NCBI Taxonomy" id="1230072"/>
    <lineage>
        <taxon>Eukaryota</taxon>
        <taxon>Fungi</taxon>
        <taxon>Dikarya</taxon>
        <taxon>Basidiomycota</taxon>
        <taxon>Agaricomycotina</taxon>
        <taxon>Tremellomycetes</taxon>
        <taxon>Tremellales</taxon>
        <taxon>Cryptococcaceae</taxon>
        <taxon>Cryptococcus</taxon>
        <taxon>Cryptococcus neoformans species complex</taxon>
    </lineage>
</organism>
<evidence type="ECO:0000256" key="1">
    <source>
        <dbReference type="SAM" id="Phobius"/>
    </source>
</evidence>
<dbReference type="Proteomes" id="UP000199727">
    <property type="component" value="Unassembled WGS sequence"/>
</dbReference>
<sequence length="103" mass="11115">MYVTVVSNPESLSFVRNVGASTRRIIWLGDSRLMDIAASGIPLSSCWIVSLVILSHAVRLVTYFVAPAMIDGAIDPRDSVKACCVAAEYGLIEDIFGMALAYC</sequence>
<dbReference type="EMBL" id="AMKT01000113">
    <property type="protein sequence ID" value="OXG10308.1"/>
    <property type="molecule type" value="Genomic_DNA"/>
</dbReference>